<evidence type="ECO:0000259" key="2">
    <source>
        <dbReference type="Pfam" id="PF16729"/>
    </source>
</evidence>
<dbReference type="AlphaFoldDB" id="A0A0R1SDD0"/>
<sequence length="120" mass="13621">MLIDDVKFDVQKTKVIKPYTNGNETSGKHAIAILYEVTNKGSESIDPDRIIDSTIYPYQKLKDSNDQLTENLGDDLYKTLNKGQSAKVTRIYQLENKKSPVLLQFRGSGDNQDLTLNIRK</sequence>
<reference evidence="3 4" key="1">
    <citation type="journal article" date="2015" name="Genome Announc.">
        <title>Expanding the biotechnology potential of lactobacilli through comparative genomics of 213 strains and associated genera.</title>
        <authorList>
            <person name="Sun Z."/>
            <person name="Harris H.M."/>
            <person name="McCann A."/>
            <person name="Guo C."/>
            <person name="Argimon S."/>
            <person name="Zhang W."/>
            <person name="Yang X."/>
            <person name="Jeffery I.B."/>
            <person name="Cooney J.C."/>
            <person name="Kagawa T.F."/>
            <person name="Liu W."/>
            <person name="Song Y."/>
            <person name="Salvetti E."/>
            <person name="Wrobel A."/>
            <person name="Rasinkangas P."/>
            <person name="Parkhill J."/>
            <person name="Rea M.C."/>
            <person name="O'Sullivan O."/>
            <person name="Ritari J."/>
            <person name="Douillard F.P."/>
            <person name="Paul Ross R."/>
            <person name="Yang R."/>
            <person name="Briner A.E."/>
            <person name="Felis G.E."/>
            <person name="de Vos W.M."/>
            <person name="Barrangou R."/>
            <person name="Klaenhammer T.R."/>
            <person name="Caufield P.W."/>
            <person name="Cui Y."/>
            <person name="Zhang H."/>
            <person name="O'Toole P.W."/>
        </authorList>
    </citation>
    <scope>NUCLEOTIDE SEQUENCE [LARGE SCALE GENOMIC DNA]</scope>
    <source>
        <strain evidence="3 4">DSM 14857</strain>
    </source>
</reference>
<evidence type="ECO:0000313" key="4">
    <source>
        <dbReference type="Proteomes" id="UP000051647"/>
    </source>
</evidence>
<organism evidence="3 4">
    <name type="scientific">Companilactobacillus versmoldensis DSM 14857 = KCTC 3814</name>
    <dbReference type="NCBI Taxonomy" id="1423815"/>
    <lineage>
        <taxon>Bacteria</taxon>
        <taxon>Bacillati</taxon>
        <taxon>Bacillota</taxon>
        <taxon>Bacilli</taxon>
        <taxon>Lactobacillales</taxon>
        <taxon>Lactobacillaceae</taxon>
        <taxon>Companilactobacillus</taxon>
    </lineage>
</organism>
<name>A0A0R1SDD0_9LACO</name>
<protein>
    <recommendedName>
        <fullName evidence="2">DUF5067 domain-containing protein</fullName>
    </recommendedName>
</protein>
<gene>
    <name evidence="3" type="ORF">FC27_GL000401</name>
</gene>
<accession>A0A0R1SDD0</accession>
<evidence type="ECO:0000313" key="3">
    <source>
        <dbReference type="EMBL" id="KRL66665.1"/>
    </source>
</evidence>
<keyword evidence="1" id="KW-0732">Signal</keyword>
<feature type="domain" description="DUF5067" evidence="2">
    <location>
        <begin position="3"/>
        <end position="106"/>
    </location>
</feature>
<comment type="caution">
    <text evidence="3">The sequence shown here is derived from an EMBL/GenBank/DDBJ whole genome shotgun (WGS) entry which is preliminary data.</text>
</comment>
<dbReference type="InterPro" id="IPR031989">
    <property type="entry name" value="DUF5067"/>
</dbReference>
<dbReference type="Pfam" id="PF16729">
    <property type="entry name" value="DUF5067"/>
    <property type="match status" value="1"/>
</dbReference>
<dbReference type="InterPro" id="IPR029050">
    <property type="entry name" value="Immunoprotect_excell_Ig-like"/>
</dbReference>
<dbReference type="Gene3D" id="2.60.40.1240">
    <property type="match status" value="1"/>
</dbReference>
<dbReference type="PATRIC" id="fig|1423815.3.peg.408"/>
<keyword evidence="4" id="KW-1185">Reference proteome</keyword>
<proteinExistence type="predicted"/>
<dbReference type="Proteomes" id="UP000051647">
    <property type="component" value="Unassembled WGS sequence"/>
</dbReference>
<dbReference type="EMBL" id="AZFA01000012">
    <property type="protein sequence ID" value="KRL66665.1"/>
    <property type="molecule type" value="Genomic_DNA"/>
</dbReference>
<evidence type="ECO:0000256" key="1">
    <source>
        <dbReference type="ARBA" id="ARBA00022729"/>
    </source>
</evidence>